<organism evidence="3 4">
    <name type="scientific">Achaetomium macrosporum</name>
    <dbReference type="NCBI Taxonomy" id="79813"/>
    <lineage>
        <taxon>Eukaryota</taxon>
        <taxon>Fungi</taxon>
        <taxon>Dikarya</taxon>
        <taxon>Ascomycota</taxon>
        <taxon>Pezizomycotina</taxon>
        <taxon>Sordariomycetes</taxon>
        <taxon>Sordariomycetidae</taxon>
        <taxon>Sordariales</taxon>
        <taxon>Chaetomiaceae</taxon>
        <taxon>Achaetomium</taxon>
    </lineage>
</organism>
<dbReference type="AlphaFoldDB" id="A0AAN7CF37"/>
<dbReference type="PANTHER" id="PTHR47482">
    <property type="entry name" value="OS11G0632001 PROTEIN"/>
    <property type="match status" value="1"/>
</dbReference>
<feature type="compositionally biased region" description="Polar residues" evidence="2">
    <location>
        <begin position="67"/>
        <end position="79"/>
    </location>
</feature>
<feature type="compositionally biased region" description="Low complexity" evidence="2">
    <location>
        <begin position="88"/>
        <end position="187"/>
    </location>
</feature>
<dbReference type="Proteomes" id="UP001303760">
    <property type="component" value="Unassembled WGS sequence"/>
</dbReference>
<protein>
    <submittedName>
        <fullName evidence="3">Uncharacterized protein</fullName>
    </submittedName>
</protein>
<keyword evidence="4" id="KW-1185">Reference proteome</keyword>
<gene>
    <name evidence="3" type="ORF">C8A03DRAFT_30972</name>
</gene>
<proteinExistence type="predicted"/>
<reference evidence="3" key="1">
    <citation type="journal article" date="2023" name="Mol. Phylogenet. Evol.">
        <title>Genome-scale phylogeny and comparative genomics of the fungal order Sordariales.</title>
        <authorList>
            <person name="Hensen N."/>
            <person name="Bonometti L."/>
            <person name="Westerberg I."/>
            <person name="Brannstrom I.O."/>
            <person name="Guillou S."/>
            <person name="Cros-Aarteil S."/>
            <person name="Calhoun S."/>
            <person name="Haridas S."/>
            <person name="Kuo A."/>
            <person name="Mondo S."/>
            <person name="Pangilinan J."/>
            <person name="Riley R."/>
            <person name="LaButti K."/>
            <person name="Andreopoulos B."/>
            <person name="Lipzen A."/>
            <person name="Chen C."/>
            <person name="Yan M."/>
            <person name="Daum C."/>
            <person name="Ng V."/>
            <person name="Clum A."/>
            <person name="Steindorff A."/>
            <person name="Ohm R.A."/>
            <person name="Martin F."/>
            <person name="Silar P."/>
            <person name="Natvig D.O."/>
            <person name="Lalanne C."/>
            <person name="Gautier V."/>
            <person name="Ament-Velasquez S.L."/>
            <person name="Kruys A."/>
            <person name="Hutchinson M.I."/>
            <person name="Powell A.J."/>
            <person name="Barry K."/>
            <person name="Miller A.N."/>
            <person name="Grigoriev I.V."/>
            <person name="Debuchy R."/>
            <person name="Gladieux P."/>
            <person name="Hiltunen Thoren M."/>
            <person name="Johannesson H."/>
        </authorList>
    </citation>
    <scope>NUCLEOTIDE SEQUENCE</scope>
    <source>
        <strain evidence="3">CBS 532.94</strain>
    </source>
</reference>
<feature type="compositionally biased region" description="Low complexity" evidence="2">
    <location>
        <begin position="248"/>
        <end position="287"/>
    </location>
</feature>
<evidence type="ECO:0000256" key="1">
    <source>
        <dbReference type="SAM" id="Coils"/>
    </source>
</evidence>
<feature type="compositionally biased region" description="Polar residues" evidence="2">
    <location>
        <begin position="214"/>
        <end position="239"/>
    </location>
</feature>
<comment type="caution">
    <text evidence="3">The sequence shown here is derived from an EMBL/GenBank/DDBJ whole genome shotgun (WGS) entry which is preliminary data.</text>
</comment>
<feature type="coiled-coil region" evidence="1">
    <location>
        <begin position="528"/>
        <end position="573"/>
    </location>
</feature>
<reference evidence="3" key="2">
    <citation type="submission" date="2023-05" db="EMBL/GenBank/DDBJ databases">
        <authorList>
            <consortium name="Lawrence Berkeley National Laboratory"/>
            <person name="Steindorff A."/>
            <person name="Hensen N."/>
            <person name="Bonometti L."/>
            <person name="Westerberg I."/>
            <person name="Brannstrom I.O."/>
            <person name="Guillou S."/>
            <person name="Cros-Aarteil S."/>
            <person name="Calhoun S."/>
            <person name="Haridas S."/>
            <person name="Kuo A."/>
            <person name="Mondo S."/>
            <person name="Pangilinan J."/>
            <person name="Riley R."/>
            <person name="Labutti K."/>
            <person name="Andreopoulos B."/>
            <person name="Lipzen A."/>
            <person name="Chen C."/>
            <person name="Yanf M."/>
            <person name="Daum C."/>
            <person name="Ng V."/>
            <person name="Clum A."/>
            <person name="Ohm R."/>
            <person name="Martin F."/>
            <person name="Silar P."/>
            <person name="Natvig D."/>
            <person name="Lalanne C."/>
            <person name="Gautier V."/>
            <person name="Ament-Velasquez S.L."/>
            <person name="Kruys A."/>
            <person name="Hutchinson M.I."/>
            <person name="Powell A.J."/>
            <person name="Barry K."/>
            <person name="Miller A.N."/>
            <person name="Grigoriev I.V."/>
            <person name="Debuchy R."/>
            <person name="Gladieux P."/>
            <person name="Thoren M.H."/>
            <person name="Johannesson H."/>
        </authorList>
    </citation>
    <scope>NUCLEOTIDE SEQUENCE</scope>
    <source>
        <strain evidence="3">CBS 532.94</strain>
    </source>
</reference>
<feature type="compositionally biased region" description="Low complexity" evidence="2">
    <location>
        <begin position="194"/>
        <end position="213"/>
    </location>
</feature>
<feature type="region of interest" description="Disordered" evidence="2">
    <location>
        <begin position="1"/>
        <end position="334"/>
    </location>
</feature>
<keyword evidence="1" id="KW-0175">Coiled coil</keyword>
<evidence type="ECO:0000313" key="3">
    <source>
        <dbReference type="EMBL" id="KAK4240894.1"/>
    </source>
</evidence>
<dbReference type="PANTHER" id="PTHR47482:SF5">
    <property type="entry name" value="FAR1 DOMAIN-CONTAINING PROTEIN"/>
    <property type="match status" value="1"/>
</dbReference>
<dbReference type="EMBL" id="MU860031">
    <property type="protein sequence ID" value="KAK4240894.1"/>
    <property type="molecule type" value="Genomic_DNA"/>
</dbReference>
<evidence type="ECO:0000256" key="2">
    <source>
        <dbReference type="SAM" id="MobiDB-lite"/>
    </source>
</evidence>
<feature type="compositionally biased region" description="Polar residues" evidence="2">
    <location>
        <begin position="37"/>
        <end position="57"/>
    </location>
</feature>
<evidence type="ECO:0000313" key="4">
    <source>
        <dbReference type="Proteomes" id="UP001303760"/>
    </source>
</evidence>
<sequence length="599" mass="66545">MSNTNSHAGLTLGVAGLRQSFPPPPNLTNKPSPSPLQYSSIHHPSQAYQPQQHSPNQYPHHLYTPRPQLNSVASLQNAARPSPPALPGPRQRAPAPRQMQQQQTPPLSYLQQSLNQQPLGQQPMPQQSISQPPTISHQTIAPQSMPQTMNPQPMNPSQQLSQPSLGQQSLGQSSLSQPMSQQLQQPISQPPMAPSMTQSMSQQSLSQSMPNQSITQSVQPAQHNDTSMLSQQSTPRPQHQPTLPPAPQQMTQMQQSQKAQQVAPQVQQIQQVQSAQQQPAAGQPDSAEPVQENHDDDMEGGSHDEAGEGASSLEPKLIENSPFVPRQPMGPMMSAPPEGGSFPTLEAIHKHVLSYCTSVGYAVVIGRSKKTVPGLRKVLFVCDRAGKPPRRVSPEMRKRKTTSRKCDCQFGFFAIEQRTQWTLRYRPNAIHLQHNHGPSESPLLHPAARKLDSKMVAAVKQLKDNGVGVSQTLEILQQENPHVPLLPRDIYNARAAINRNPQKVASGLAENRPAIYSKPHPSPEERIRADLRRELAKTREELDRLKEDSKKEIEELKEKLREKDKIIEKFEEFIDICNHRVTVKLHRTGDSRRGETSSS</sequence>
<name>A0AAN7CF37_9PEZI</name>
<accession>A0AAN7CF37</accession>